<feature type="transmembrane region" description="Helical" evidence="1">
    <location>
        <begin position="6"/>
        <end position="24"/>
    </location>
</feature>
<evidence type="ECO:0000256" key="1">
    <source>
        <dbReference type="SAM" id="Phobius"/>
    </source>
</evidence>
<dbReference type="PANTHER" id="PTHR22911:SF137">
    <property type="entry name" value="SOLUTE CARRIER FAMILY 35 MEMBER G2-RELATED"/>
    <property type="match status" value="1"/>
</dbReference>
<feature type="transmembrane region" description="Helical" evidence="1">
    <location>
        <begin position="45"/>
        <end position="63"/>
    </location>
</feature>
<evidence type="ECO:0000313" key="4">
    <source>
        <dbReference type="Proteomes" id="UP000246278"/>
    </source>
</evidence>
<keyword evidence="1" id="KW-0812">Transmembrane</keyword>
<dbReference type="Proteomes" id="UP000246278">
    <property type="component" value="Unassembled WGS sequence"/>
</dbReference>
<evidence type="ECO:0000259" key="2">
    <source>
        <dbReference type="Pfam" id="PF00892"/>
    </source>
</evidence>
<name>A0A317TBZ3_9CHLB</name>
<dbReference type="RefSeq" id="WP_110022237.1">
    <property type="nucleotide sequence ID" value="NZ_PDNZ01000001.1"/>
</dbReference>
<dbReference type="OrthoDB" id="598400at2"/>
<feature type="transmembrane region" description="Helical" evidence="1">
    <location>
        <begin position="122"/>
        <end position="139"/>
    </location>
</feature>
<keyword evidence="4" id="KW-1185">Reference proteome</keyword>
<feature type="transmembrane region" description="Helical" evidence="1">
    <location>
        <begin position="96"/>
        <end position="116"/>
    </location>
</feature>
<dbReference type="InterPro" id="IPR000620">
    <property type="entry name" value="EamA_dom"/>
</dbReference>
<feature type="transmembrane region" description="Helical" evidence="1">
    <location>
        <begin position="69"/>
        <end position="89"/>
    </location>
</feature>
<keyword evidence="1" id="KW-1133">Transmembrane helix</keyword>
<dbReference type="EMBL" id="PDNZ01000001">
    <property type="protein sequence ID" value="PWW83356.1"/>
    <property type="molecule type" value="Genomic_DNA"/>
</dbReference>
<dbReference type="GO" id="GO:0016020">
    <property type="term" value="C:membrane"/>
    <property type="evidence" value="ECO:0007669"/>
    <property type="project" value="InterPro"/>
</dbReference>
<gene>
    <name evidence="3" type="ORF">CR164_02050</name>
</gene>
<reference evidence="4" key="1">
    <citation type="submission" date="2017-10" db="EMBL/GenBank/DDBJ databases">
        <authorList>
            <person name="Gaisin V.A."/>
            <person name="Rysina M.S."/>
            <person name="Grouzdev D.S."/>
        </authorList>
    </citation>
    <scope>NUCLEOTIDE SEQUENCE [LARGE SCALE GENOMIC DNA]</scope>
    <source>
        <strain evidence="4">V1</strain>
    </source>
</reference>
<protein>
    <recommendedName>
        <fullName evidence="2">EamA domain-containing protein</fullName>
    </recommendedName>
</protein>
<dbReference type="SUPFAM" id="SSF103481">
    <property type="entry name" value="Multidrug resistance efflux transporter EmrE"/>
    <property type="match status" value="1"/>
</dbReference>
<keyword evidence="1" id="KW-0472">Membrane</keyword>
<dbReference type="PANTHER" id="PTHR22911">
    <property type="entry name" value="ACYL-MALONYL CONDENSING ENZYME-RELATED"/>
    <property type="match status" value="1"/>
</dbReference>
<proteinExistence type="predicted"/>
<dbReference type="AlphaFoldDB" id="A0A317TBZ3"/>
<dbReference type="InterPro" id="IPR037185">
    <property type="entry name" value="EmrE-like"/>
</dbReference>
<accession>A0A317TBZ3</accession>
<evidence type="ECO:0000313" key="3">
    <source>
        <dbReference type="EMBL" id="PWW83356.1"/>
    </source>
</evidence>
<feature type="domain" description="EamA" evidence="2">
    <location>
        <begin position="8"/>
        <end position="139"/>
    </location>
</feature>
<comment type="caution">
    <text evidence="3">The sequence shown here is derived from an EMBL/GenBank/DDBJ whole genome shotgun (WGS) entry which is preliminary data.</text>
</comment>
<dbReference type="Pfam" id="PF00892">
    <property type="entry name" value="EamA"/>
    <property type="match status" value="1"/>
</dbReference>
<organism evidence="3 4">
    <name type="scientific">Prosthecochloris marina</name>
    <dbReference type="NCBI Taxonomy" id="2017681"/>
    <lineage>
        <taxon>Bacteria</taxon>
        <taxon>Pseudomonadati</taxon>
        <taxon>Chlorobiota</taxon>
        <taxon>Chlorobiia</taxon>
        <taxon>Chlorobiales</taxon>
        <taxon>Chlorobiaceae</taxon>
        <taxon>Prosthecochloris</taxon>
    </lineage>
</organism>
<sequence length="142" mass="15658">MKTFHLYLSLIITVSIVGSLPILEKITLAKMNITQMIFYRSLSQTLILGVVVWFCGSSLSSGIPIKYTVYALLQGVAITIMLFFYFSAIKTTDVSFVYPLIAASPLITYILAIVVLNEPFNIIRLSGVILVIGGIILILHSK</sequence>
<dbReference type="Gene3D" id="1.10.3730.20">
    <property type="match status" value="1"/>
</dbReference>